<evidence type="ECO:0000256" key="10">
    <source>
        <dbReference type="ARBA" id="ARBA00023123"/>
    </source>
</evidence>
<keyword evidence="14 16" id="KW-0009">Actin-binding</keyword>
<evidence type="ECO:0000256" key="3">
    <source>
        <dbReference type="ARBA" id="ARBA00022475"/>
    </source>
</evidence>
<feature type="compositionally biased region" description="Polar residues" evidence="17">
    <location>
        <begin position="813"/>
        <end position="844"/>
    </location>
</feature>
<evidence type="ECO:0000256" key="4">
    <source>
        <dbReference type="ARBA" id="ARBA00022676"/>
    </source>
</evidence>
<dbReference type="Gene3D" id="3.90.550.10">
    <property type="entry name" value="Spore Coat Polysaccharide Biosynthesis Protein SpsA, Chain A"/>
    <property type="match status" value="1"/>
</dbReference>
<evidence type="ECO:0000256" key="9">
    <source>
        <dbReference type="ARBA" id="ARBA00022989"/>
    </source>
</evidence>
<keyword evidence="5" id="KW-0808">Transferase</keyword>
<protein>
    <recommendedName>
        <fullName evidence="2">chitin synthase</fullName>
        <ecNumber evidence="2">2.4.1.16</ecNumber>
    </recommendedName>
</protein>
<comment type="subcellular location">
    <subcellularLocation>
        <location evidence="1">Cell membrane</location>
        <topology evidence="1">Multi-pass membrane protein</topology>
    </subcellularLocation>
</comment>
<keyword evidence="7 16" id="KW-0547">Nucleotide-binding</keyword>
<dbReference type="InterPro" id="IPR036961">
    <property type="entry name" value="Kinesin_motor_dom_sf"/>
</dbReference>
<evidence type="ECO:0000256" key="8">
    <source>
        <dbReference type="ARBA" id="ARBA00022840"/>
    </source>
</evidence>
<feature type="transmembrane region" description="Helical" evidence="18">
    <location>
        <begin position="952"/>
        <end position="969"/>
    </location>
</feature>
<evidence type="ECO:0000256" key="6">
    <source>
        <dbReference type="ARBA" id="ARBA00022692"/>
    </source>
</evidence>
<feature type="region of interest" description="Actin-binding" evidence="16">
    <location>
        <begin position="665"/>
        <end position="687"/>
    </location>
</feature>
<dbReference type="InterPro" id="IPR004835">
    <property type="entry name" value="Chitin_synth"/>
</dbReference>
<feature type="compositionally biased region" description="Acidic residues" evidence="17">
    <location>
        <begin position="793"/>
        <end position="805"/>
    </location>
</feature>
<dbReference type="PROSITE" id="PS51998">
    <property type="entry name" value="DEK_C"/>
    <property type="match status" value="1"/>
</dbReference>
<evidence type="ECO:0000256" key="15">
    <source>
        <dbReference type="ARBA" id="ARBA00048014"/>
    </source>
</evidence>
<reference evidence="22 23" key="1">
    <citation type="journal article" date="2016" name="Mol. Biol. Evol.">
        <title>Comparative Genomics of Early-Diverging Mushroom-Forming Fungi Provides Insights into the Origins of Lignocellulose Decay Capabilities.</title>
        <authorList>
            <person name="Nagy L.G."/>
            <person name="Riley R."/>
            <person name="Tritt A."/>
            <person name="Adam C."/>
            <person name="Daum C."/>
            <person name="Floudas D."/>
            <person name="Sun H."/>
            <person name="Yadav J.S."/>
            <person name="Pangilinan J."/>
            <person name="Larsson K.H."/>
            <person name="Matsuura K."/>
            <person name="Barry K."/>
            <person name="Labutti K."/>
            <person name="Kuo R."/>
            <person name="Ohm R.A."/>
            <person name="Bhattacharya S.S."/>
            <person name="Shirouzu T."/>
            <person name="Yoshinaga Y."/>
            <person name="Martin F.M."/>
            <person name="Grigoriev I.V."/>
            <person name="Hibbett D.S."/>
        </authorList>
    </citation>
    <scope>NUCLEOTIDE SEQUENCE [LARGE SCALE GENOMIC DNA]</scope>
    <source>
        <strain evidence="22 23">CBS 109695</strain>
    </source>
</reference>
<proteinExistence type="inferred from homology"/>
<evidence type="ECO:0000256" key="1">
    <source>
        <dbReference type="ARBA" id="ARBA00004651"/>
    </source>
</evidence>
<dbReference type="SMART" id="SM01117">
    <property type="entry name" value="Cyt-b5"/>
    <property type="match status" value="2"/>
</dbReference>
<dbReference type="SMART" id="SM00242">
    <property type="entry name" value="MYSc"/>
    <property type="match status" value="1"/>
</dbReference>
<evidence type="ECO:0000256" key="12">
    <source>
        <dbReference type="ARBA" id="ARBA00023175"/>
    </source>
</evidence>
<dbReference type="GO" id="GO:0003779">
    <property type="term" value="F:actin binding"/>
    <property type="evidence" value="ECO:0007669"/>
    <property type="project" value="UniProtKB-KW"/>
</dbReference>
<dbReference type="InterPro" id="IPR001609">
    <property type="entry name" value="Myosin_head_motor_dom-like"/>
</dbReference>
<dbReference type="Pfam" id="PF00063">
    <property type="entry name" value="Myosin_head"/>
    <property type="match status" value="1"/>
</dbReference>
<accession>A0A165YV62</accession>
<dbReference type="Pfam" id="PF03142">
    <property type="entry name" value="Chitin_synth_2"/>
    <property type="match status" value="1"/>
</dbReference>
<feature type="compositionally biased region" description="Basic and acidic residues" evidence="17">
    <location>
        <begin position="873"/>
        <end position="882"/>
    </location>
</feature>
<feature type="compositionally biased region" description="Polar residues" evidence="17">
    <location>
        <begin position="1787"/>
        <end position="1820"/>
    </location>
</feature>
<keyword evidence="4" id="KW-0328">Glycosyltransferase</keyword>
<feature type="transmembrane region" description="Helical" evidence="18">
    <location>
        <begin position="1643"/>
        <end position="1664"/>
    </location>
</feature>
<feature type="transmembrane region" description="Helical" evidence="18">
    <location>
        <begin position="1221"/>
        <end position="1240"/>
    </location>
</feature>
<dbReference type="Gene3D" id="1.10.10.60">
    <property type="entry name" value="Homeodomain-like"/>
    <property type="match status" value="1"/>
</dbReference>
<dbReference type="GO" id="GO:0031505">
    <property type="term" value="P:fungal-type cell wall organization"/>
    <property type="evidence" value="ECO:0007669"/>
    <property type="project" value="TreeGrafter"/>
</dbReference>
<dbReference type="GO" id="GO:0005886">
    <property type="term" value="C:plasma membrane"/>
    <property type="evidence" value="ECO:0007669"/>
    <property type="project" value="UniProtKB-SubCell"/>
</dbReference>
<feature type="region of interest" description="Disordered" evidence="17">
    <location>
        <begin position="1745"/>
        <end position="1821"/>
    </location>
</feature>
<dbReference type="GO" id="GO:0006031">
    <property type="term" value="P:chitin biosynthetic process"/>
    <property type="evidence" value="ECO:0007669"/>
    <property type="project" value="TreeGrafter"/>
</dbReference>
<sequence length="1980" mass="219356">MASTSGSLAAQVINSGDLVDLVSSSSSATIYPTDEHILSALHARFRADLPYTRIGTSNLVVVNPYKTLANVNDVSAREYEERCYKDTSLPLVDSPKPLQPHVYELAAKIYLLMRRREESQSIITRGITGSGKSASSRLLVSQVLRLSSHSRREAKIAEQINALIPLLDAFGNAKTPMSPNASRHSRYLELHFNAKGRISSGKVLVFGLDKSRLNRLLQEERSFHVFYQLLAGATPEERDYYNLEDPSDYALLASSGCYRLPAGPGSDDSIAMEDLRGCMATLGFKPKHTASIFSLLVAILLLGNIEFSEADHSDVSAYVVNAPVLDHAARLLGISSEDLTQALTNKTNYVRKDLYTSLLNVHQSAAQRDHLVRDLYAILFAYVVEHANHKIAPSKDVVPATQIVVFDQPGYQTHAQTGTSSMAFSSMPLVSAMGENGFDDFCINFADEVVQSYVFRNVFEDAVGYNSHMTGDGVTLPEIQTMDNSACVELLRGAQLNEKASRKPNGMLGIMAKTSSAFKSGKGGDKRDEDMLQDLVAKVGVHASFVASPNVGGTTDRNLFGINHYAGNCTYDVSGFVERNSDMLDSAFVSLLRNSSEVFVSRLLSGPSLAAEKHSKDESIVVQAQVSSRPLRQPTTINASTPAEEPSQLDPAKVYPVTTQLNHTLSVLMASIDRTHLWTMSCIRPNDSGSANSFDKRRVKAQIRALLLPELVARRSTEFVADYELSTFCERYVPTMQGSESERIRQCAAANGWQEGLDYKIGHRAVWLSYFAWKMIEDGLRAAEKGRRQAIGGDDDDESMADDATDYTHGAPQGTNYDESNENLLLTRRTTNGSQYLDANSSSPYGAGGLRTPGSGMAPEYSEAEDVGGWGPEWDKKGGRPDDSDIPTMNKEGGMTINPAPNTVEEIPTSRSRRWWLFLVWGSTGLIPSFLLEKVGRMKRPDVRLAWREKVCICLLILLLNCTVIFYIVEFGRLLCPNFDKAWNTLEVSEHQATNDYWVAIQGSVYDVSDFVAGDHSDISGVVSNGADSLEALAGTDMTWYFPPPLALACPYLVTDNTLAMQYSNWTATITEAKHNSGGTQQDQTTKLDDSDWYTARFQPTIKKYYKGPFVFSKNEIESAAADPDTPRNWAVYDGSLYDLTNYVYTLAQETSSTSTYGFLDTDIVAVFKNQAGQDVTKALNTVFASKDTDTVDKNMECIKNAFFYGTTDFRDSARCKVQNIILVTISGILMGSMVIKFIASLQLGTKRNPEMQDKFVLCQVPCYTEGEDSLRRTIDSLAALNYDDKRKLIFIICDGNIIGSGNDRTTPRIVLDILGVDPKLDPEPLLFKSVGEGSKQINYGKVYSGLYEFEGHVVPYMVTVKVGKPTERSKPGNRGKRDSQVLVMHYLNRVHFDAPMSPLELEIYHQMRNVIGIDPAFYEYIFTIDADTSVTPDSLNRLVAASADDQSIIGVCGETKLENEQGSWWTMIQVYEYYISHHLSKSFESLFGSVTCLPGCFTLYRIRTSDKGRPIIISNRVIDDYSEGNVDTLHKKNLFSLGEDRYLTTLLMKHFPTFRTKFIPHAKAQTVAPEAFRVLFSQRRRWINSTIHNLCELVALSELCGICCFSMRFFVFIDLLGTLILPATVVYLVYLIIVVATHQAPLPIISLIMIGATYGLQALVFVIHREFMLIGWMVVYLISYPVYSFFLPIYSFWCMDEFGWGNTRLVIGEGGSRKVLVPEEDKYDDSMIPLKKFSEYEAEAWETGTRHSDDTYDTKPRSQLPPKSHAESAASYNHASQSGDYYRDTNPMSKTSQSNLRGPSQAPSIHSFHQNALPPNSQFGGLPHLPFMPFAGGPGSVVGSDHGSMHMPRQMGYQNTGSAYGMMPADPRNTMMTNFNMFGGSGSVMGGMGPPPSLGAQPRPMSTFSMATTANMFAGPSQNPNPTDEDLVNALRNYLSTQDLMTVTKKTAREAMASRFPKADLASRKDFLNHSIDSILSQS</sequence>
<dbReference type="Pfam" id="PF00173">
    <property type="entry name" value="Cyt-b5"/>
    <property type="match status" value="1"/>
</dbReference>
<dbReference type="Gene3D" id="3.40.850.10">
    <property type="entry name" value="Kinesin motor domain"/>
    <property type="match status" value="1"/>
</dbReference>
<feature type="compositionally biased region" description="Basic and acidic residues" evidence="17">
    <location>
        <begin position="1745"/>
        <end position="1757"/>
    </location>
</feature>
<dbReference type="PANTHER" id="PTHR22914:SF13">
    <property type="entry name" value="CHITIN SYNTHASE"/>
    <property type="match status" value="1"/>
</dbReference>
<feature type="domain" description="Myosin motor" evidence="20">
    <location>
        <begin position="21"/>
        <end position="781"/>
    </location>
</feature>
<dbReference type="SUPFAM" id="SSF52540">
    <property type="entry name" value="P-loop containing nucleoside triphosphate hydrolases"/>
    <property type="match status" value="1"/>
</dbReference>
<dbReference type="PRINTS" id="PR00193">
    <property type="entry name" value="MYOSINHEAVY"/>
</dbReference>
<dbReference type="Gene3D" id="1.20.58.530">
    <property type="match status" value="1"/>
</dbReference>
<name>A0A165YV62_9AGAM</name>
<evidence type="ECO:0000256" key="16">
    <source>
        <dbReference type="PROSITE-ProRule" id="PRU00782"/>
    </source>
</evidence>
<dbReference type="PROSITE" id="PS51456">
    <property type="entry name" value="MYOSIN_MOTOR"/>
    <property type="match status" value="1"/>
</dbReference>
<keyword evidence="13" id="KW-0325">Glycoprotein</keyword>
<evidence type="ECO:0000256" key="14">
    <source>
        <dbReference type="ARBA" id="ARBA00023203"/>
    </source>
</evidence>
<dbReference type="Pfam" id="PF08766">
    <property type="entry name" value="DEK_C"/>
    <property type="match status" value="1"/>
</dbReference>
<dbReference type="EMBL" id="KV417689">
    <property type="protein sequence ID" value="KZP09947.1"/>
    <property type="molecule type" value="Genomic_DNA"/>
</dbReference>
<evidence type="ECO:0000256" key="7">
    <source>
        <dbReference type="ARBA" id="ARBA00022741"/>
    </source>
</evidence>
<dbReference type="InterPro" id="IPR036037">
    <property type="entry name" value="MYSc_Myo17"/>
</dbReference>
<dbReference type="Gene3D" id="3.10.120.10">
    <property type="entry name" value="Cytochrome b5-like heme/steroid binding domain"/>
    <property type="match status" value="1"/>
</dbReference>
<keyword evidence="9 18" id="KW-1133">Transmembrane helix</keyword>
<dbReference type="Gene3D" id="1.20.120.720">
    <property type="entry name" value="Myosin VI head, motor domain, U50 subdomain"/>
    <property type="match status" value="1"/>
</dbReference>
<feature type="compositionally biased region" description="Polar residues" evidence="17">
    <location>
        <begin position="1771"/>
        <end position="1780"/>
    </location>
</feature>
<dbReference type="Gene3D" id="1.10.10.820">
    <property type="match status" value="1"/>
</dbReference>
<dbReference type="PANTHER" id="PTHR22914">
    <property type="entry name" value="CHITIN SYNTHASE"/>
    <property type="match status" value="1"/>
</dbReference>
<evidence type="ECO:0000256" key="2">
    <source>
        <dbReference type="ARBA" id="ARBA00012543"/>
    </source>
</evidence>
<gene>
    <name evidence="22" type="ORF">FIBSPDRAFT_963514</name>
</gene>
<feature type="binding site" evidence="16">
    <location>
        <begin position="126"/>
        <end position="133"/>
    </location>
    <ligand>
        <name>ATP</name>
        <dbReference type="ChEBI" id="CHEBI:30616"/>
    </ligand>
</feature>
<dbReference type="STRING" id="436010.A0A165YV62"/>
<dbReference type="GO" id="GO:0003774">
    <property type="term" value="F:cytoskeletal motor activity"/>
    <property type="evidence" value="ECO:0007669"/>
    <property type="project" value="UniProtKB-UniRule"/>
</dbReference>
<comment type="catalytic activity">
    <reaction evidence="15">
        <text>[(1-&gt;4)-N-acetyl-beta-D-glucosaminyl](n) + UDP-N-acetyl-alpha-D-glucosamine = [(1-&gt;4)-N-acetyl-beta-D-glucosaminyl](n+1) + UDP + H(+)</text>
        <dbReference type="Rhea" id="RHEA:16637"/>
        <dbReference type="Rhea" id="RHEA-COMP:9593"/>
        <dbReference type="Rhea" id="RHEA-COMP:9595"/>
        <dbReference type="ChEBI" id="CHEBI:15378"/>
        <dbReference type="ChEBI" id="CHEBI:17029"/>
        <dbReference type="ChEBI" id="CHEBI:57705"/>
        <dbReference type="ChEBI" id="CHEBI:58223"/>
        <dbReference type="EC" id="2.4.1.16"/>
    </reaction>
</comment>
<evidence type="ECO:0000256" key="18">
    <source>
        <dbReference type="SAM" id="Phobius"/>
    </source>
</evidence>
<evidence type="ECO:0000256" key="13">
    <source>
        <dbReference type="ARBA" id="ARBA00023180"/>
    </source>
</evidence>
<evidence type="ECO:0000313" key="22">
    <source>
        <dbReference type="EMBL" id="KZP09947.1"/>
    </source>
</evidence>
<evidence type="ECO:0000259" key="21">
    <source>
        <dbReference type="PROSITE" id="PS51998"/>
    </source>
</evidence>
<keyword evidence="11 18" id="KW-0472">Membrane</keyword>
<dbReference type="SUPFAM" id="SSF53448">
    <property type="entry name" value="Nucleotide-diphospho-sugar transferases"/>
    <property type="match status" value="1"/>
</dbReference>
<keyword evidence="6 18" id="KW-0812">Transmembrane</keyword>
<dbReference type="CDD" id="cd14879">
    <property type="entry name" value="MYSc_Myo17"/>
    <property type="match status" value="1"/>
</dbReference>
<evidence type="ECO:0000313" key="23">
    <source>
        <dbReference type="Proteomes" id="UP000076532"/>
    </source>
</evidence>
<feature type="domain" description="DEK-C" evidence="21">
    <location>
        <begin position="1922"/>
        <end position="1978"/>
    </location>
</feature>
<dbReference type="OrthoDB" id="370884at2759"/>
<feature type="transmembrane region" description="Helical" evidence="18">
    <location>
        <begin position="1671"/>
        <end position="1694"/>
    </location>
</feature>
<dbReference type="InterPro" id="IPR001199">
    <property type="entry name" value="Cyt_B5-like_heme/steroid-bd"/>
</dbReference>
<keyword evidence="10 16" id="KW-0518">Myosin</keyword>
<comment type="similarity">
    <text evidence="16">Belongs to the TRAFAC class myosin-kinesin ATPase superfamily. Myosin family.</text>
</comment>
<dbReference type="Proteomes" id="UP000076532">
    <property type="component" value="Unassembled WGS sequence"/>
</dbReference>
<dbReference type="InterPro" id="IPR014876">
    <property type="entry name" value="DEK_C"/>
</dbReference>
<dbReference type="PROSITE" id="PS50255">
    <property type="entry name" value="CYTOCHROME_B5_2"/>
    <property type="match status" value="1"/>
</dbReference>
<feature type="transmembrane region" description="Helical" evidence="18">
    <location>
        <begin position="915"/>
        <end position="932"/>
    </location>
</feature>
<keyword evidence="8 16" id="KW-0067">ATP-binding</keyword>
<keyword evidence="3" id="KW-1003">Cell membrane</keyword>
<feature type="transmembrane region" description="Helical" evidence="18">
    <location>
        <begin position="1616"/>
        <end position="1637"/>
    </location>
</feature>
<dbReference type="EC" id="2.4.1.16" evidence="2"/>
<dbReference type="SUPFAM" id="SSF55856">
    <property type="entry name" value="Cytochrome b5-like heme/steroid binding domain"/>
    <property type="match status" value="1"/>
</dbReference>
<dbReference type="InterPro" id="IPR029044">
    <property type="entry name" value="Nucleotide-diphossugar_trans"/>
</dbReference>
<dbReference type="GO" id="GO:0030428">
    <property type="term" value="C:cell septum"/>
    <property type="evidence" value="ECO:0007669"/>
    <property type="project" value="TreeGrafter"/>
</dbReference>
<dbReference type="GO" id="GO:0016459">
    <property type="term" value="C:myosin complex"/>
    <property type="evidence" value="ECO:0007669"/>
    <property type="project" value="UniProtKB-KW"/>
</dbReference>
<dbReference type="InterPro" id="IPR036400">
    <property type="entry name" value="Cyt_B5-like_heme/steroid_sf"/>
</dbReference>
<dbReference type="CDD" id="cd04190">
    <property type="entry name" value="Chitin_synth_C"/>
    <property type="match status" value="1"/>
</dbReference>
<keyword evidence="23" id="KW-1185">Reference proteome</keyword>
<keyword evidence="12 16" id="KW-0505">Motor protein</keyword>
<feature type="domain" description="Cytochrome b5 heme-binding" evidence="19">
    <location>
        <begin position="980"/>
        <end position="1042"/>
    </location>
</feature>
<evidence type="ECO:0000256" key="11">
    <source>
        <dbReference type="ARBA" id="ARBA00023136"/>
    </source>
</evidence>
<dbReference type="SUPFAM" id="SSF109715">
    <property type="entry name" value="DEK C-terminal domain"/>
    <property type="match status" value="1"/>
</dbReference>
<evidence type="ECO:0000259" key="19">
    <source>
        <dbReference type="PROSITE" id="PS50255"/>
    </source>
</evidence>
<organism evidence="22 23">
    <name type="scientific">Athelia psychrophila</name>
    <dbReference type="NCBI Taxonomy" id="1759441"/>
    <lineage>
        <taxon>Eukaryota</taxon>
        <taxon>Fungi</taxon>
        <taxon>Dikarya</taxon>
        <taxon>Basidiomycota</taxon>
        <taxon>Agaricomycotina</taxon>
        <taxon>Agaricomycetes</taxon>
        <taxon>Agaricomycetidae</taxon>
        <taxon>Atheliales</taxon>
        <taxon>Atheliaceae</taxon>
        <taxon>Athelia</taxon>
    </lineage>
</organism>
<evidence type="ECO:0000256" key="17">
    <source>
        <dbReference type="SAM" id="MobiDB-lite"/>
    </source>
</evidence>
<dbReference type="GO" id="GO:0005524">
    <property type="term" value="F:ATP binding"/>
    <property type="evidence" value="ECO:0007669"/>
    <property type="project" value="UniProtKB-UniRule"/>
</dbReference>
<evidence type="ECO:0000259" key="20">
    <source>
        <dbReference type="PROSITE" id="PS51456"/>
    </source>
</evidence>
<dbReference type="GO" id="GO:0004100">
    <property type="term" value="F:chitin synthase activity"/>
    <property type="evidence" value="ECO:0007669"/>
    <property type="project" value="UniProtKB-EC"/>
</dbReference>
<dbReference type="InterPro" id="IPR027417">
    <property type="entry name" value="P-loop_NTPase"/>
</dbReference>
<evidence type="ECO:0000256" key="5">
    <source>
        <dbReference type="ARBA" id="ARBA00022679"/>
    </source>
</evidence>
<feature type="region of interest" description="Disordered" evidence="17">
    <location>
        <begin position="787"/>
        <end position="882"/>
    </location>
</feature>